<feature type="transmembrane region" description="Helical" evidence="1">
    <location>
        <begin position="91"/>
        <end position="116"/>
    </location>
</feature>
<keyword evidence="1" id="KW-1133">Transmembrane helix</keyword>
<sequence>IVVNNGQKQILIKPGHIGQPVVSGAPMIVVNNGQSHGKLTWSEIVCNCAPPKFNLLQLPLAVMTMVYGGSALTCGVCCCCYGCERPDVMEVFIGGCLLSGSMVTCYGYLASCLIGYRMMGK</sequence>
<dbReference type="EMBL" id="GDID01004449">
    <property type="protein sequence ID" value="JAP92157.1"/>
    <property type="molecule type" value="Transcribed_RNA"/>
</dbReference>
<evidence type="ECO:0000313" key="2">
    <source>
        <dbReference type="EMBL" id="JAP92157.1"/>
    </source>
</evidence>
<keyword evidence="1" id="KW-0472">Membrane</keyword>
<organism evidence="2">
    <name type="scientific">Trepomonas sp. PC1</name>
    <dbReference type="NCBI Taxonomy" id="1076344"/>
    <lineage>
        <taxon>Eukaryota</taxon>
        <taxon>Metamonada</taxon>
        <taxon>Diplomonadida</taxon>
        <taxon>Hexamitidae</taxon>
        <taxon>Hexamitinae</taxon>
        <taxon>Trepomonas</taxon>
    </lineage>
</organism>
<name>A0A146K6B1_9EUKA</name>
<protein>
    <submittedName>
        <fullName evidence="2">Transmembrane domain-containing protein</fullName>
    </submittedName>
</protein>
<reference evidence="2" key="1">
    <citation type="submission" date="2015-07" db="EMBL/GenBank/DDBJ databases">
        <title>Adaptation to a free-living lifestyle via gene acquisitions in the diplomonad Trepomonas sp. PC1.</title>
        <authorList>
            <person name="Xu F."/>
            <person name="Jerlstrom-Hultqvist J."/>
            <person name="Kolisko M."/>
            <person name="Simpson A.G.B."/>
            <person name="Roger A.J."/>
            <person name="Svard S.G."/>
            <person name="Andersson J.O."/>
        </authorList>
    </citation>
    <scope>NUCLEOTIDE SEQUENCE</scope>
    <source>
        <strain evidence="2">PC1</strain>
    </source>
</reference>
<dbReference type="AlphaFoldDB" id="A0A146K6B1"/>
<proteinExistence type="predicted"/>
<gene>
    <name evidence="2" type="ORF">TPC1_15992</name>
</gene>
<accession>A0A146K6B1</accession>
<feature type="non-terminal residue" evidence="2">
    <location>
        <position position="1"/>
    </location>
</feature>
<keyword evidence="1 2" id="KW-0812">Transmembrane</keyword>
<evidence type="ECO:0000256" key="1">
    <source>
        <dbReference type="SAM" id="Phobius"/>
    </source>
</evidence>